<keyword evidence="2 4" id="KW-0808">Transferase</keyword>
<comment type="caution">
    <text evidence="4">Lacks conserved residue(s) required for the propagation of feature annotation.</text>
</comment>
<comment type="similarity">
    <text evidence="4">Belongs to the queuine tRNA-ribosyltransferase family.</text>
</comment>
<dbReference type="InterPro" id="IPR050076">
    <property type="entry name" value="ArchSynthase1/Queuine_TRR"/>
</dbReference>
<dbReference type="EMBL" id="PCWN01000011">
    <property type="protein sequence ID" value="PIR03517.1"/>
    <property type="molecule type" value="Genomic_DNA"/>
</dbReference>
<dbReference type="GO" id="GO:0008616">
    <property type="term" value="P:tRNA queuosine(34) biosynthetic process"/>
    <property type="evidence" value="ECO:0007669"/>
    <property type="project" value="UniProtKB-UniRule"/>
</dbReference>
<dbReference type="InterPro" id="IPR002616">
    <property type="entry name" value="tRNA_ribo_trans-like"/>
</dbReference>
<name>A0A2H0N3N9_9BACT</name>
<protein>
    <recommendedName>
        <fullName evidence="4">Queuine tRNA-ribosyltransferase</fullName>
        <ecNumber evidence="4">2.4.2.29</ecNumber>
    </recommendedName>
    <alternativeName>
        <fullName evidence="4">Guanine insertion enzyme</fullName>
    </alternativeName>
    <alternativeName>
        <fullName evidence="4">tRNA-guanine transglycosylase</fullName>
    </alternativeName>
</protein>
<evidence type="ECO:0000256" key="1">
    <source>
        <dbReference type="ARBA" id="ARBA00022676"/>
    </source>
</evidence>
<dbReference type="Proteomes" id="UP000229600">
    <property type="component" value="Unassembled WGS sequence"/>
</dbReference>
<dbReference type="SUPFAM" id="SSF51713">
    <property type="entry name" value="tRNA-guanine transglycosylase"/>
    <property type="match status" value="1"/>
</dbReference>
<dbReference type="PANTHER" id="PTHR46499:SF1">
    <property type="entry name" value="QUEUINE TRNA-RIBOSYLTRANSFERASE"/>
    <property type="match status" value="1"/>
</dbReference>
<proteinExistence type="inferred from homology"/>
<dbReference type="NCBIfam" id="TIGR00449">
    <property type="entry name" value="tgt_general"/>
    <property type="match status" value="1"/>
</dbReference>
<dbReference type="GO" id="GO:0008479">
    <property type="term" value="F:tRNA-guanosine(34) queuine transglycosylase activity"/>
    <property type="evidence" value="ECO:0007669"/>
    <property type="project" value="UniProtKB-UniRule"/>
</dbReference>
<comment type="caution">
    <text evidence="6">The sequence shown here is derived from an EMBL/GenBank/DDBJ whole genome shotgun (WGS) entry which is preliminary data.</text>
</comment>
<comment type="pathway">
    <text evidence="4">tRNA modification; tRNA-queuosine biosynthesis.</text>
</comment>
<evidence type="ECO:0000256" key="3">
    <source>
        <dbReference type="ARBA" id="ARBA00022694"/>
    </source>
</evidence>
<dbReference type="GO" id="GO:0005737">
    <property type="term" value="C:cytoplasm"/>
    <property type="evidence" value="ECO:0007669"/>
    <property type="project" value="TreeGrafter"/>
</dbReference>
<gene>
    <name evidence="4" type="primary">tgt</name>
    <name evidence="6" type="ORF">COV59_04975</name>
</gene>
<dbReference type="PANTHER" id="PTHR46499">
    <property type="entry name" value="QUEUINE TRNA-RIBOSYLTRANSFERASE"/>
    <property type="match status" value="1"/>
</dbReference>
<evidence type="ECO:0000256" key="4">
    <source>
        <dbReference type="HAMAP-Rule" id="MF_00168"/>
    </source>
</evidence>
<feature type="binding site" evidence="4">
    <location>
        <position position="233"/>
    </location>
    <ligand>
        <name>substrate</name>
    </ligand>
</feature>
<evidence type="ECO:0000313" key="6">
    <source>
        <dbReference type="EMBL" id="PIR03517.1"/>
    </source>
</evidence>
<dbReference type="AlphaFoldDB" id="A0A2H0N3N9"/>
<organism evidence="6 7">
    <name type="scientific">Candidatus Magasanikbacteria bacterium CG11_big_fil_rev_8_21_14_0_20_39_34</name>
    <dbReference type="NCBI Taxonomy" id="1974653"/>
    <lineage>
        <taxon>Bacteria</taxon>
        <taxon>Candidatus Magasanikiibacteriota</taxon>
    </lineage>
</organism>
<feature type="active site" description="Proton acceptor" evidence="4">
    <location>
        <position position="92"/>
    </location>
</feature>
<comment type="function">
    <text evidence="4">Catalyzes the base-exchange of a guanine (G) residue with the queuine precursor 7-aminomethyl-7-deazaguanine (PreQ1) at position 34 (anticodon wobble position) in tRNAs with GU(N) anticodons (tRNA-Asp, -Asn, -His and -Tyr). Catalysis occurs through a double-displacement mechanism. The nucleophile active site attacks the C1' of nucleotide 34 to detach the guanine base from the RNA, forming a covalent enzyme-RNA intermediate. The proton acceptor active site deprotonates the incoming PreQ1, allowing a nucleophilic attack on the C1' of the ribose to form the product. After dissociation, two additional enzymatic reactions on the tRNA convert PreQ1 to queuine (Q), resulting in the hypermodified nucleoside queuosine (7-(((4,5-cis-dihydroxy-2-cyclopenten-1-yl)amino)methyl)-7-deazaguanosine).</text>
</comment>
<evidence type="ECO:0000256" key="2">
    <source>
        <dbReference type="ARBA" id="ARBA00022679"/>
    </source>
</evidence>
<dbReference type="Gene3D" id="3.20.20.105">
    <property type="entry name" value="Queuine tRNA-ribosyltransferase-like"/>
    <property type="match status" value="1"/>
</dbReference>
<feature type="binding site" evidence="4">
    <location>
        <position position="206"/>
    </location>
    <ligand>
        <name>substrate</name>
    </ligand>
</feature>
<dbReference type="InterPro" id="IPR036511">
    <property type="entry name" value="TGT-like_sf"/>
</dbReference>
<feature type="active site" description="Nucleophile" evidence="4">
    <location>
        <position position="284"/>
    </location>
</feature>
<evidence type="ECO:0000313" key="7">
    <source>
        <dbReference type="Proteomes" id="UP000229600"/>
    </source>
</evidence>
<dbReference type="NCBIfam" id="TIGR00430">
    <property type="entry name" value="Q_tRNA_tgt"/>
    <property type="match status" value="1"/>
</dbReference>
<feature type="binding site" evidence="4">
    <location>
        <position position="156"/>
    </location>
    <ligand>
        <name>substrate</name>
    </ligand>
</feature>
<feature type="binding site" evidence="4">
    <location>
        <begin position="92"/>
        <end position="96"/>
    </location>
    <ligand>
        <name>substrate</name>
    </ligand>
</feature>
<dbReference type="HAMAP" id="MF_00168">
    <property type="entry name" value="Q_tRNA_Tgt"/>
    <property type="match status" value="1"/>
</dbReference>
<accession>A0A2H0N3N9</accession>
<comment type="subunit">
    <text evidence="4">Homodimer. Within each dimer, one monomer is responsible for RNA recognition and catalysis, while the other monomer binds to the replacement base PreQ1.</text>
</comment>
<reference evidence="6 7" key="1">
    <citation type="submission" date="2017-09" db="EMBL/GenBank/DDBJ databases">
        <title>Depth-based differentiation of microbial function through sediment-hosted aquifers and enrichment of novel symbionts in the deep terrestrial subsurface.</title>
        <authorList>
            <person name="Probst A.J."/>
            <person name="Ladd B."/>
            <person name="Jarett J.K."/>
            <person name="Geller-Mcgrath D.E."/>
            <person name="Sieber C.M."/>
            <person name="Emerson J.B."/>
            <person name="Anantharaman K."/>
            <person name="Thomas B.C."/>
            <person name="Malmstrom R."/>
            <person name="Stieglmeier M."/>
            <person name="Klingl A."/>
            <person name="Woyke T."/>
            <person name="Ryan C.M."/>
            <person name="Banfield J.F."/>
        </authorList>
    </citation>
    <scope>NUCLEOTIDE SEQUENCE [LARGE SCALE GENOMIC DNA]</scope>
    <source>
        <strain evidence="6">CG11_big_fil_rev_8_21_14_0_20_39_34</strain>
    </source>
</reference>
<dbReference type="EC" id="2.4.2.29" evidence="4"/>
<keyword evidence="1 4" id="KW-0328">Glycosyltransferase</keyword>
<evidence type="ECO:0000259" key="5">
    <source>
        <dbReference type="Pfam" id="PF01702"/>
    </source>
</evidence>
<keyword evidence="4" id="KW-0671">Queuosine biosynthesis</keyword>
<dbReference type="Pfam" id="PF01702">
    <property type="entry name" value="TGT"/>
    <property type="match status" value="1"/>
</dbReference>
<dbReference type="UniPathway" id="UPA00392"/>
<comment type="catalytic activity">
    <reaction evidence="4">
        <text>7-aminomethyl-7-carbaguanine + guanosine(34) in tRNA = 7-aminomethyl-7-carbaguanosine(34) in tRNA + guanine</text>
        <dbReference type="Rhea" id="RHEA:24104"/>
        <dbReference type="Rhea" id="RHEA-COMP:10341"/>
        <dbReference type="Rhea" id="RHEA-COMP:10342"/>
        <dbReference type="ChEBI" id="CHEBI:16235"/>
        <dbReference type="ChEBI" id="CHEBI:58703"/>
        <dbReference type="ChEBI" id="CHEBI:74269"/>
        <dbReference type="ChEBI" id="CHEBI:82833"/>
        <dbReference type="EC" id="2.4.2.29"/>
    </reaction>
</comment>
<keyword evidence="3 4" id="KW-0819">tRNA processing</keyword>
<feature type="region of interest" description="RNA binding; important for wobble base 34 recognition" evidence="4">
    <location>
        <begin position="289"/>
        <end position="293"/>
    </location>
</feature>
<dbReference type="InterPro" id="IPR004803">
    <property type="entry name" value="TGT"/>
</dbReference>
<sequence>MNFFEQTSQSSECLARTGIIHTDHGDIETPIFMPVGTKATVKSLDTQDLHQIDAQIILANTYHLHLQPGADLLDTFGGIHNFMQWDKPVLTDSGGFQVFSLGAQKDAQSNGEKLVKIDEDGVDFRSFIDGSKHRFTPESAIDIQHKIGADIIMAFDECTPDNAEMDYATQAMERTHRWAKRCIDAHKKNLSEKSDLYKKFLFGIIQGGNHRSLRETSTKEICGMDFDGIAIGGESIGYNMDATKNILDWISPLLPKEKPHYTMGVGFSPLDLFDVVERGIDMFDCVAPTRMARNGALYVTPQTFQTEASGNEKNPRRLWIDITNSKYANDHLPIDPLLEESPLQNFSRAYLHHLFKSNELLAYKLSTKHNLFYLLDLMTRMRASIREDRFIKFKHEWGYKS</sequence>
<feature type="domain" description="tRNA-guanine(15) transglycosylase-like" evidence="5">
    <location>
        <begin position="14"/>
        <end position="397"/>
    </location>
</feature>